<dbReference type="GeneID" id="33564841"/>
<organism evidence="3 4">
    <name type="scientific">Lobosporangium transversale</name>
    <dbReference type="NCBI Taxonomy" id="64571"/>
    <lineage>
        <taxon>Eukaryota</taxon>
        <taxon>Fungi</taxon>
        <taxon>Fungi incertae sedis</taxon>
        <taxon>Mucoromycota</taxon>
        <taxon>Mortierellomycotina</taxon>
        <taxon>Mortierellomycetes</taxon>
        <taxon>Mortierellales</taxon>
        <taxon>Mortierellaceae</taxon>
        <taxon>Lobosporangium</taxon>
    </lineage>
</organism>
<dbReference type="OrthoDB" id="5977668at2759"/>
<keyword evidence="2" id="KW-1133">Transmembrane helix</keyword>
<keyword evidence="4" id="KW-1185">Reference proteome</keyword>
<dbReference type="PANTHER" id="PTHR42923">
    <property type="entry name" value="PROTOPORPHYRINOGEN OXIDASE"/>
    <property type="match status" value="1"/>
</dbReference>
<dbReference type="PANTHER" id="PTHR42923:SF17">
    <property type="entry name" value="AMINE OXIDASE DOMAIN-CONTAINING PROTEIN"/>
    <property type="match status" value="1"/>
</dbReference>
<dbReference type="RefSeq" id="XP_021884599.1">
    <property type="nucleotide sequence ID" value="XM_022022997.1"/>
</dbReference>
<evidence type="ECO:0008006" key="5">
    <source>
        <dbReference type="Google" id="ProtNLM"/>
    </source>
</evidence>
<comment type="caution">
    <text evidence="3">The sequence shown here is derived from an EMBL/GenBank/DDBJ whole genome shotgun (WGS) entry which is preliminary data.</text>
</comment>
<keyword evidence="2" id="KW-0812">Transmembrane</keyword>
<evidence type="ECO:0000313" key="3">
    <source>
        <dbReference type="EMBL" id="ORZ26852.1"/>
    </source>
</evidence>
<dbReference type="AlphaFoldDB" id="A0A1Y2H1B8"/>
<reference evidence="3 4" key="1">
    <citation type="submission" date="2016-07" db="EMBL/GenBank/DDBJ databases">
        <title>Pervasive Adenine N6-methylation of Active Genes in Fungi.</title>
        <authorList>
            <consortium name="DOE Joint Genome Institute"/>
            <person name="Mondo S.J."/>
            <person name="Dannebaum R.O."/>
            <person name="Kuo R.C."/>
            <person name="Labutti K."/>
            <person name="Haridas S."/>
            <person name="Kuo A."/>
            <person name="Salamov A."/>
            <person name="Ahrendt S.R."/>
            <person name="Lipzen A."/>
            <person name="Sullivan W."/>
            <person name="Andreopoulos W.B."/>
            <person name="Clum A."/>
            <person name="Lindquist E."/>
            <person name="Daum C."/>
            <person name="Ramamoorthy G.K."/>
            <person name="Gryganskyi A."/>
            <person name="Culley D."/>
            <person name="Magnuson J.K."/>
            <person name="James T.Y."/>
            <person name="O'Malley M.A."/>
            <person name="Stajich J.E."/>
            <person name="Spatafora J.W."/>
            <person name="Visel A."/>
            <person name="Grigoriev I.V."/>
        </authorList>
    </citation>
    <scope>NUCLEOTIDE SEQUENCE [LARGE SCALE GENOMIC DNA]</scope>
    <source>
        <strain evidence="3 4">NRRL 3116</strain>
    </source>
</reference>
<dbReference type="InterPro" id="IPR050464">
    <property type="entry name" value="Zeta_carotene_desat/Oxidored"/>
</dbReference>
<protein>
    <recommendedName>
        <fullName evidence="5">Amine oxidase domain-containing protein</fullName>
    </recommendedName>
</protein>
<dbReference type="EMBL" id="MCFF01000005">
    <property type="protein sequence ID" value="ORZ26852.1"/>
    <property type="molecule type" value="Genomic_DNA"/>
</dbReference>
<evidence type="ECO:0000256" key="2">
    <source>
        <dbReference type="SAM" id="Phobius"/>
    </source>
</evidence>
<gene>
    <name evidence="3" type="ORF">BCR41DRAFT_346979</name>
</gene>
<dbReference type="Proteomes" id="UP000193648">
    <property type="component" value="Unassembled WGS sequence"/>
</dbReference>
<dbReference type="InParanoid" id="A0A1Y2H1B8"/>
<feature type="region of interest" description="Disordered" evidence="1">
    <location>
        <begin position="540"/>
        <end position="566"/>
    </location>
</feature>
<keyword evidence="2" id="KW-0472">Membrane</keyword>
<dbReference type="Pfam" id="PF13450">
    <property type="entry name" value="NAD_binding_8"/>
    <property type="match status" value="1"/>
</dbReference>
<dbReference type="GO" id="GO:0016491">
    <property type="term" value="F:oxidoreductase activity"/>
    <property type="evidence" value="ECO:0007669"/>
    <property type="project" value="TreeGrafter"/>
</dbReference>
<proteinExistence type="predicted"/>
<sequence>MAALPTIIINGHTALHSQAIDRDHVAGRNHTDQPHQSHVSSTSTPKQLRVAVVGSGLAGLTIAHLLSSLHTENGHGNTAIDVHVFEEAHKFGMDAASLSVPCPCQECVQASGTETHKSPNQKHAEGRMDVPMRSFFPEYYPNLVRLYRSIGVKFQDADNTLSCFDIKFDSRRATCEISDTYSNNYDKEKIKAVQVQEPYLSSRSYKIGSQTITLPDLPRFSLLNPFPFGRRIAGYVRIAYDYLRMLMISKEFLAKGRMMDIGKHPIEWGNGRLITLREFLEAGGYSQEFCEFFVPLFASVCTCSFERMMEYPACAVLEYVARCMPFGRMQFVSSGVQDVAERLAKNIGTIHFNTRIERVVKGNRTSTSGLETQGPANGPVILVDSRGIARSFDHVVFATQANQAAFALAGQSPTRHPRSECDQPFGPDPPIYDPAVLESIEPTSPFFHQIKILAKFPYERTRVVCHTDKSFLPKNQAHWRLLNIAKSSKADVLASPLNKITRDLELEMEMRSKKAKEPRATIFSLKPSALVNHNHLNCNNQLNSNSRVRPTASRRNSSSKVRTHFTPLPSATNIGSAIVASTTTTATAASSTASLSHNSAMATHIMNSTTNPAMQRGWATKFLQTTNPIFLPRPETVLSSTWFERAVVNPVSTKAVDELQRMMDQQTAHWVDQNHSHIKIMAAKRKGEKEQDCLDYVGIGSLDTPEVPVSDRIWFVGSYAYPGIPLLEGCVVSALQVCDRIRAIEASRGHPIAPSVSVPTETSFLKRAEALRGLQKRDERVSGEDKKTKASSATVNYFQTAWKDAQLLDDDQSEIQKDTSETYSKRTFSVAIASNFYVQVAWMLLMYAAAVMKWCFVLIVESFGGDGSRWALA</sequence>
<dbReference type="SUPFAM" id="SSF51905">
    <property type="entry name" value="FAD/NAD(P)-binding domain"/>
    <property type="match status" value="1"/>
</dbReference>
<dbReference type="Gene3D" id="3.50.50.60">
    <property type="entry name" value="FAD/NAD(P)-binding domain"/>
    <property type="match status" value="1"/>
</dbReference>
<evidence type="ECO:0000256" key="1">
    <source>
        <dbReference type="SAM" id="MobiDB-lite"/>
    </source>
</evidence>
<feature type="region of interest" description="Disordered" evidence="1">
    <location>
        <begin position="27"/>
        <end position="46"/>
    </location>
</feature>
<feature type="compositionally biased region" description="Polar residues" evidence="1">
    <location>
        <begin position="36"/>
        <end position="46"/>
    </location>
</feature>
<dbReference type="STRING" id="64571.A0A1Y2H1B8"/>
<feature type="transmembrane region" description="Helical" evidence="2">
    <location>
        <begin position="836"/>
        <end position="860"/>
    </location>
</feature>
<accession>A0A1Y2H1B8</accession>
<name>A0A1Y2H1B8_9FUNG</name>
<dbReference type="InterPro" id="IPR036188">
    <property type="entry name" value="FAD/NAD-bd_sf"/>
</dbReference>
<evidence type="ECO:0000313" key="4">
    <source>
        <dbReference type="Proteomes" id="UP000193648"/>
    </source>
</evidence>